<name>A0A7G2CA16_9TRYP</name>
<feature type="region of interest" description="Disordered" evidence="2">
    <location>
        <begin position="108"/>
        <end position="166"/>
    </location>
</feature>
<feature type="compositionally biased region" description="Basic and acidic residues" evidence="2">
    <location>
        <begin position="312"/>
        <end position="324"/>
    </location>
</feature>
<organism evidence="3 4">
    <name type="scientific">Angomonas deanei</name>
    <dbReference type="NCBI Taxonomy" id="59799"/>
    <lineage>
        <taxon>Eukaryota</taxon>
        <taxon>Discoba</taxon>
        <taxon>Euglenozoa</taxon>
        <taxon>Kinetoplastea</taxon>
        <taxon>Metakinetoplastina</taxon>
        <taxon>Trypanosomatida</taxon>
        <taxon>Trypanosomatidae</taxon>
        <taxon>Strigomonadinae</taxon>
        <taxon>Angomonas</taxon>
    </lineage>
</organism>
<dbReference type="EMBL" id="LR877150">
    <property type="protein sequence ID" value="CAD2216399.1"/>
    <property type="molecule type" value="Genomic_DNA"/>
</dbReference>
<dbReference type="Pfam" id="PF13516">
    <property type="entry name" value="LRR_6"/>
    <property type="match status" value="3"/>
</dbReference>
<accession>A0A7G2CA16</accession>
<dbReference type="SUPFAM" id="SSF52047">
    <property type="entry name" value="RNI-like"/>
    <property type="match status" value="1"/>
</dbReference>
<dbReference type="InterPro" id="IPR032675">
    <property type="entry name" value="LRR_dom_sf"/>
</dbReference>
<dbReference type="InterPro" id="IPR001611">
    <property type="entry name" value="Leu-rich_rpt"/>
</dbReference>
<dbReference type="VEuPathDB" id="TriTrypDB:ADEAN_000386100"/>
<evidence type="ECO:0000256" key="2">
    <source>
        <dbReference type="SAM" id="MobiDB-lite"/>
    </source>
</evidence>
<feature type="compositionally biased region" description="Acidic residues" evidence="2">
    <location>
        <begin position="108"/>
        <end position="162"/>
    </location>
</feature>
<dbReference type="SMART" id="SM00368">
    <property type="entry name" value="LRR_RI"/>
    <property type="match status" value="5"/>
</dbReference>
<dbReference type="PANTHER" id="PTHR24114">
    <property type="entry name" value="LEUCINE RICH REPEAT FAMILY PROTEIN"/>
    <property type="match status" value="1"/>
</dbReference>
<dbReference type="Gene3D" id="3.80.10.10">
    <property type="entry name" value="Ribonuclease Inhibitor"/>
    <property type="match status" value="3"/>
</dbReference>
<feature type="region of interest" description="Disordered" evidence="2">
    <location>
        <begin position="312"/>
        <end position="339"/>
    </location>
</feature>
<sequence length="770" mass="85509">MSLVRCNVGPTSVQLLETLREREIEHLNLDGNDLGLPEYESEVIEPLADYLKFNKFLLSLNLSFNNLSVETVTSLIDALCESDTVLRPDDLPQEEEEEIPIEQLLDEAEAEEGEPSEEEEEELEVDEEGEPEETQEEGEAEEEEAEEKEEKSEEESDDEDAEEKLQEQARLAQEKLDKQYARLFRSLMKEEAKARKASEREYRHATAKVADYLTVIRAQKQADKEKKIAEFCARRSGWSRLQYVLLRGNNVGDRGAASLARLLQNTVDLNEDEVNQIDEQLREKINQLIAQLVEERGKTRLSEAKEWQSIQKEHAAVTDKAESGKDEEEDEYAKDAPQVVFSNIEGGESDEEGNEPDSPLIEAELEGIDCSGWSLDIHPIKSGMNSIVYLDLGSCGVGSKGLTALSETLQANKVLTTLILRNNRFNTKFTKTKNEDGEVEQKEATDYVSPGFASLVKALGVNGTLAHLDLGYCNLQGSAVQLLASSLSGNSSLVTLCLEGNRLLASPPPDPTAESGSCLKNLLESITQSGIQHLNLSSMDLHEMLWQDESELLALLCQQLTSLYLNNTGISGGQLNRVYLSATESFTLQVLHLSRNQFVSEDDGQGVGLFLSQCVELSELCLDDHPKLSSRAVHEMFQNAPNCLSRLSCNRVGLSSAFVDSRPVFSADVLGNLSYLSLSDIDISSEAQLREWSDCIRSASSRLNVLSLWSRKINMEECLGTCIPLVNGLATLLYADFGVLLRFDGGQDISDTLGQMELTLTQRRLSLNTM</sequence>
<feature type="coiled-coil region" evidence="1">
    <location>
        <begin position="267"/>
        <end position="298"/>
    </location>
</feature>
<proteinExistence type="predicted"/>
<dbReference type="InterPro" id="IPR052394">
    <property type="entry name" value="LRR-containing"/>
</dbReference>
<dbReference type="AlphaFoldDB" id="A0A7G2CA16"/>
<keyword evidence="1" id="KW-0175">Coiled coil</keyword>
<evidence type="ECO:0000313" key="4">
    <source>
        <dbReference type="Proteomes" id="UP000515908"/>
    </source>
</evidence>
<dbReference type="PANTHER" id="PTHR24114:SF2">
    <property type="entry name" value="F-BOX DOMAIN-CONTAINING PROTEIN-RELATED"/>
    <property type="match status" value="1"/>
</dbReference>
<dbReference type="Proteomes" id="UP000515908">
    <property type="component" value="Chromosome 06"/>
</dbReference>
<evidence type="ECO:0000313" key="3">
    <source>
        <dbReference type="EMBL" id="CAD2216399.1"/>
    </source>
</evidence>
<reference evidence="3 4" key="1">
    <citation type="submission" date="2020-08" db="EMBL/GenBank/DDBJ databases">
        <authorList>
            <person name="Newling K."/>
            <person name="Davey J."/>
            <person name="Forrester S."/>
        </authorList>
    </citation>
    <scope>NUCLEOTIDE SEQUENCE [LARGE SCALE GENOMIC DNA]</scope>
    <source>
        <strain evidence="4">Crithidia deanei Carvalho (ATCC PRA-265)</strain>
    </source>
</reference>
<gene>
    <name evidence="3" type="ORF">ADEAN_000386100</name>
</gene>
<protein>
    <submittedName>
        <fullName evidence="3">Leucine Rich repeat, putative</fullName>
    </submittedName>
</protein>
<evidence type="ECO:0000256" key="1">
    <source>
        <dbReference type="SAM" id="Coils"/>
    </source>
</evidence>
<keyword evidence="4" id="KW-1185">Reference proteome</keyword>